<accession>A0A2M4CRY3</accession>
<evidence type="ECO:0000256" key="2">
    <source>
        <dbReference type="PROSITE-ProRule" id="PRU00302"/>
    </source>
</evidence>
<feature type="region of interest" description="Disordered" evidence="3">
    <location>
        <begin position="170"/>
        <end position="197"/>
    </location>
</feature>
<name>A0A2M4CRY3_ANODA</name>
<dbReference type="PROSITE" id="PS50923">
    <property type="entry name" value="SUSHI"/>
    <property type="match status" value="1"/>
</dbReference>
<dbReference type="SMART" id="SM00032">
    <property type="entry name" value="CCP"/>
    <property type="match status" value="2"/>
</dbReference>
<evidence type="ECO:0000256" key="3">
    <source>
        <dbReference type="SAM" id="MobiDB-lite"/>
    </source>
</evidence>
<proteinExistence type="predicted"/>
<keyword evidence="2" id="KW-0768">Sushi</keyword>
<evidence type="ECO:0000256" key="4">
    <source>
        <dbReference type="SAM" id="Phobius"/>
    </source>
</evidence>
<feature type="region of interest" description="Disordered" evidence="3">
    <location>
        <begin position="228"/>
        <end position="279"/>
    </location>
</feature>
<feature type="transmembrane region" description="Helical" evidence="4">
    <location>
        <begin position="39"/>
        <end position="61"/>
    </location>
</feature>
<protein>
    <submittedName>
        <fullName evidence="6">Putative conserved plasma membrane protein</fullName>
    </submittedName>
</protein>
<feature type="compositionally biased region" description="Basic residues" evidence="3">
    <location>
        <begin position="262"/>
        <end position="279"/>
    </location>
</feature>
<evidence type="ECO:0000259" key="5">
    <source>
        <dbReference type="PROSITE" id="PS50923"/>
    </source>
</evidence>
<keyword evidence="4" id="KW-0812">Transmembrane</keyword>
<feature type="region of interest" description="Disordered" evidence="3">
    <location>
        <begin position="1"/>
        <end position="35"/>
    </location>
</feature>
<reference evidence="6" key="1">
    <citation type="submission" date="2018-01" db="EMBL/GenBank/DDBJ databases">
        <title>An insight into the sialome of Amazonian anophelines.</title>
        <authorList>
            <person name="Ribeiro J.M."/>
            <person name="Scarpassa V."/>
            <person name="Calvo E."/>
        </authorList>
    </citation>
    <scope>NUCLEOTIDE SEQUENCE</scope>
</reference>
<dbReference type="Gene3D" id="2.10.70.10">
    <property type="entry name" value="Complement Module, domain 1"/>
    <property type="match status" value="1"/>
</dbReference>
<sequence length="550" mass="61113">MSTDDPWRYRSQADPSPDRHHHLSTNVRHRQRQRRQQQWWSSSSALQAMLLLAVFALTALLPSGACHPRSAQDEALYTDAFEGPTNRSSASSSSSSSYSRPTAALQSNRAAQRQQQQQQQQPQHMRPPPAVVTSATGRATSVRRAIRPYRVHHDRTGVVRTGRNTFGYTVTNPSLVGSTPGAAIRPHRSKSNVRQQGNQRVYENVQTGTIILPVGGRAFLEPDHNRTIPVSARQDGGGFRPRMATNGRKRPGRPQLQQQHGGSHHGTKQHFPAHGRRHGIQHQQKFTVIDGLCIKCPPEKTAIARKGLDGVLIEPPLLTTCRDRPISKDLYELETLFGPKLNFVLPHSNGVPFSFLAKVISKHTGAAVQTCEMRYTVVVKQCRRYKPKNRDLKAICNLGNIWGSRCTFHCRNGGYLSHPNSFVECSEDEIWEGEEPYCTFNDVSDDYAADASDGHTLSGTDCQLDIPPANGRFACDLKDTDNGDDAELTIPNGTACQVKCDEGHDIPEHLQPAAFFGCVDGQWNNTMRPFCYKSSTINVGGNNQRRRGYG</sequence>
<feature type="compositionally biased region" description="Low complexity" evidence="3">
    <location>
        <begin position="109"/>
        <end position="124"/>
    </location>
</feature>
<dbReference type="VEuPathDB" id="VectorBase:ADAR2_003588"/>
<feature type="region of interest" description="Disordered" evidence="3">
    <location>
        <begin position="81"/>
        <end position="146"/>
    </location>
</feature>
<dbReference type="InterPro" id="IPR000436">
    <property type="entry name" value="Sushi_SCR_CCP_dom"/>
</dbReference>
<feature type="disulfide bond" evidence="2">
    <location>
        <begin position="382"/>
        <end position="425"/>
    </location>
</feature>
<organism evidence="6">
    <name type="scientific">Anopheles darlingi</name>
    <name type="common">Mosquito</name>
    <dbReference type="NCBI Taxonomy" id="43151"/>
    <lineage>
        <taxon>Eukaryota</taxon>
        <taxon>Metazoa</taxon>
        <taxon>Ecdysozoa</taxon>
        <taxon>Arthropoda</taxon>
        <taxon>Hexapoda</taxon>
        <taxon>Insecta</taxon>
        <taxon>Pterygota</taxon>
        <taxon>Neoptera</taxon>
        <taxon>Endopterygota</taxon>
        <taxon>Diptera</taxon>
        <taxon>Nematocera</taxon>
        <taxon>Culicoidea</taxon>
        <taxon>Culicidae</taxon>
        <taxon>Anophelinae</taxon>
        <taxon>Anopheles</taxon>
    </lineage>
</organism>
<evidence type="ECO:0000313" key="6">
    <source>
        <dbReference type="EMBL" id="MBW68100.1"/>
    </source>
</evidence>
<keyword evidence="4" id="KW-0472">Membrane</keyword>
<evidence type="ECO:0000256" key="1">
    <source>
        <dbReference type="ARBA" id="ARBA00023157"/>
    </source>
</evidence>
<dbReference type="CDD" id="cd00033">
    <property type="entry name" value="CCP"/>
    <property type="match status" value="1"/>
</dbReference>
<keyword evidence="4" id="KW-1133">Transmembrane helix</keyword>
<dbReference type="EMBL" id="GGFL01003922">
    <property type="protein sequence ID" value="MBW68100.1"/>
    <property type="molecule type" value="Transcribed_RNA"/>
</dbReference>
<feature type="compositionally biased region" description="Low complexity" evidence="3">
    <location>
        <begin position="88"/>
        <end position="99"/>
    </location>
</feature>
<feature type="compositionally biased region" description="Basic residues" evidence="3">
    <location>
        <begin position="19"/>
        <end position="35"/>
    </location>
</feature>
<keyword evidence="1 2" id="KW-1015">Disulfide bond</keyword>
<comment type="caution">
    <text evidence="2">Lacks conserved residue(s) required for the propagation of feature annotation.</text>
</comment>
<feature type="domain" description="Sushi" evidence="5">
    <location>
        <begin position="380"/>
        <end position="440"/>
    </location>
</feature>
<dbReference type="InterPro" id="IPR035976">
    <property type="entry name" value="Sushi/SCR/CCP_sf"/>
</dbReference>
<dbReference type="SUPFAM" id="SSF57535">
    <property type="entry name" value="Complement control module/SCR domain"/>
    <property type="match status" value="1"/>
</dbReference>
<dbReference type="AlphaFoldDB" id="A0A2M4CRY3"/>